<feature type="compositionally biased region" description="Low complexity" evidence="1">
    <location>
        <begin position="225"/>
        <end position="237"/>
    </location>
</feature>
<feature type="region of interest" description="Disordered" evidence="1">
    <location>
        <begin position="221"/>
        <end position="280"/>
    </location>
</feature>
<evidence type="ECO:0000256" key="1">
    <source>
        <dbReference type="SAM" id="MobiDB-lite"/>
    </source>
</evidence>
<dbReference type="SUPFAM" id="SSF46785">
    <property type="entry name" value="Winged helix' DNA-binding domain"/>
    <property type="match status" value="1"/>
</dbReference>
<organism evidence="2 3">
    <name type="scientific">Clavibacter michiganensis subsp. michiganensis</name>
    <dbReference type="NCBI Taxonomy" id="33013"/>
    <lineage>
        <taxon>Bacteria</taxon>
        <taxon>Bacillati</taxon>
        <taxon>Actinomycetota</taxon>
        <taxon>Actinomycetes</taxon>
        <taxon>Micrococcales</taxon>
        <taxon>Microbacteriaceae</taxon>
        <taxon>Clavibacter</taxon>
    </lineage>
</organism>
<sequence>MGHVWRVRRATDERVLEIGLTDQGRELREKAVAIPQQIRDRLSMTEEQLEGLKTVLSQVIDNAKALPRPSDRPTHHRPWRTTAPPDRSATSERHGPRGAPARVLRHRHAPGAAPPRPPAARRAAARRDARGLARVPRHGGAEPRIRARPPHPPGHGDAGGRRPAAGRGHRARRRDPAGLRRRGRARRAALPDRGGGRPGGARARQRAGEVATLLLASRPYRVAGRTRASSSPTCRSPRSPRDRRDPPHDRGARPPRRRRARGRARARDRAPGAAARARGADRAGLRAILPALPASQRLALSTTIAIEFIADDHAARVAGPATVASASASWIPTAASPPSAPIACATPAAGIASRCGCCAPSRARSPCCRWSSCCCRRPERRGHPARSDPCARVSSRRGVVPPAS</sequence>
<feature type="region of interest" description="Disordered" evidence="1">
    <location>
        <begin position="378"/>
        <end position="404"/>
    </location>
</feature>
<dbReference type="InterPro" id="IPR036390">
    <property type="entry name" value="WH_DNA-bd_sf"/>
</dbReference>
<evidence type="ECO:0000313" key="3">
    <source>
        <dbReference type="Proteomes" id="UP000195062"/>
    </source>
</evidence>
<keyword evidence="3" id="KW-1185">Reference proteome</keyword>
<feature type="compositionally biased region" description="Basic residues" evidence="1">
    <location>
        <begin position="253"/>
        <end position="264"/>
    </location>
</feature>
<protein>
    <recommendedName>
        <fullName evidence="4">HTH marR-type domain-containing protein</fullName>
    </recommendedName>
</protein>
<dbReference type="EMBL" id="MDHH01000001">
    <property type="protein sequence ID" value="OUE04305.1"/>
    <property type="molecule type" value="Genomic_DNA"/>
</dbReference>
<evidence type="ECO:0000313" key="2">
    <source>
        <dbReference type="EMBL" id="OUE04305.1"/>
    </source>
</evidence>
<comment type="caution">
    <text evidence="2">The sequence shown here is derived from an EMBL/GenBank/DDBJ whole genome shotgun (WGS) entry which is preliminary data.</text>
</comment>
<gene>
    <name evidence="2" type="ORF">CMMCAS07_05115</name>
</gene>
<feature type="compositionally biased region" description="Basic and acidic residues" evidence="1">
    <location>
        <begin position="239"/>
        <end position="252"/>
    </location>
</feature>
<feature type="region of interest" description="Disordered" evidence="1">
    <location>
        <begin position="64"/>
        <end position="207"/>
    </location>
</feature>
<dbReference type="InterPro" id="IPR036388">
    <property type="entry name" value="WH-like_DNA-bd_sf"/>
</dbReference>
<proteinExistence type="predicted"/>
<reference evidence="2 3" key="1">
    <citation type="submission" date="2016-08" db="EMBL/GenBank/DDBJ databases">
        <title>Genome sequence of Clavibacter michiganensis subsp. michiganensis strain CASJ007.</title>
        <authorList>
            <person name="Thapa S.P."/>
            <person name="Coaker G."/>
        </authorList>
    </citation>
    <scope>NUCLEOTIDE SEQUENCE [LARGE SCALE GENOMIC DNA]</scope>
    <source>
        <strain evidence="2">CASJ007</strain>
    </source>
</reference>
<accession>A0A251XLE9</accession>
<dbReference type="Gene3D" id="1.10.10.10">
    <property type="entry name" value="Winged helix-like DNA-binding domain superfamily/Winged helix DNA-binding domain"/>
    <property type="match status" value="1"/>
</dbReference>
<dbReference type="AlphaFoldDB" id="A0A251XLE9"/>
<feature type="compositionally biased region" description="Basic residues" evidence="1">
    <location>
        <begin position="167"/>
        <end position="187"/>
    </location>
</feature>
<name>A0A251XLE9_CLAMM</name>
<dbReference type="Proteomes" id="UP000195062">
    <property type="component" value="Unassembled WGS sequence"/>
</dbReference>
<evidence type="ECO:0008006" key="4">
    <source>
        <dbReference type="Google" id="ProtNLM"/>
    </source>
</evidence>